<gene>
    <name evidence="1" type="ORF">SAMN05192564_11518</name>
</gene>
<evidence type="ECO:0000313" key="2">
    <source>
        <dbReference type="Proteomes" id="UP000198638"/>
    </source>
</evidence>
<proteinExistence type="predicted"/>
<protein>
    <submittedName>
        <fullName evidence="1">Uncharacterized protein</fullName>
    </submittedName>
</protein>
<dbReference type="RefSeq" id="WP_143130482.1">
    <property type="nucleotide sequence ID" value="NZ_FNRQ01000015.1"/>
</dbReference>
<dbReference type="STRING" id="83784.SAMN05192564_11518"/>
<dbReference type="EMBL" id="FNRQ01000015">
    <property type="protein sequence ID" value="SEB24769.1"/>
    <property type="molecule type" value="Genomic_DNA"/>
</dbReference>
<sequence>MRKRFPTLGSFLAATALLGFTSRIRLPRTAADRYADRSEALQRDLIARAAAKRVRKGAKLRRDHERATH</sequence>
<evidence type="ECO:0000313" key="1">
    <source>
        <dbReference type="EMBL" id="SEB24769.1"/>
    </source>
</evidence>
<reference evidence="2" key="1">
    <citation type="submission" date="2016-10" db="EMBL/GenBank/DDBJ databases">
        <authorList>
            <person name="Varghese N."/>
            <person name="Submissions S."/>
        </authorList>
    </citation>
    <scope>NUCLEOTIDE SEQUENCE [LARGE SCALE GENOMIC DNA]</scope>
    <source>
        <strain evidence="2">LMG 24000</strain>
    </source>
</reference>
<accession>A0A1H4HSF6</accession>
<keyword evidence="2" id="KW-1185">Reference proteome</keyword>
<dbReference type="AlphaFoldDB" id="A0A1H4HSF6"/>
<organism evidence="1 2">
    <name type="scientific">Paraburkholderia sartisoli</name>
    <dbReference type="NCBI Taxonomy" id="83784"/>
    <lineage>
        <taxon>Bacteria</taxon>
        <taxon>Pseudomonadati</taxon>
        <taxon>Pseudomonadota</taxon>
        <taxon>Betaproteobacteria</taxon>
        <taxon>Burkholderiales</taxon>
        <taxon>Burkholderiaceae</taxon>
        <taxon>Paraburkholderia</taxon>
    </lineage>
</organism>
<dbReference type="Proteomes" id="UP000198638">
    <property type="component" value="Unassembled WGS sequence"/>
</dbReference>
<name>A0A1H4HSF6_9BURK</name>